<keyword evidence="1" id="KW-0732">Signal</keyword>
<dbReference type="PANTHER" id="PTHR36302:SF1">
    <property type="entry name" value="COPPER CHAPERONE PCU(A)C"/>
    <property type="match status" value="1"/>
</dbReference>
<accession>A0A926NUK4</accession>
<gene>
    <name evidence="2" type="ORF">HK439_15445</name>
</gene>
<evidence type="ECO:0000313" key="2">
    <source>
        <dbReference type="EMBL" id="MBD1547662.1"/>
    </source>
</evidence>
<comment type="caution">
    <text evidence="2">The sequence shown here is derived from an EMBL/GenBank/DDBJ whole genome shotgun (WGS) entry which is preliminary data.</text>
</comment>
<dbReference type="EMBL" id="JABFCZ010000016">
    <property type="protein sequence ID" value="MBD1547662.1"/>
    <property type="molecule type" value="Genomic_DNA"/>
</dbReference>
<dbReference type="Gene3D" id="2.60.40.1890">
    <property type="entry name" value="PCu(A)C copper chaperone"/>
    <property type="match status" value="1"/>
</dbReference>
<evidence type="ECO:0000256" key="1">
    <source>
        <dbReference type="SAM" id="SignalP"/>
    </source>
</evidence>
<organism evidence="2 3">
    <name type="scientific">Roseibium aggregatum</name>
    <dbReference type="NCBI Taxonomy" id="187304"/>
    <lineage>
        <taxon>Bacteria</taxon>
        <taxon>Pseudomonadati</taxon>
        <taxon>Pseudomonadota</taxon>
        <taxon>Alphaproteobacteria</taxon>
        <taxon>Hyphomicrobiales</taxon>
        <taxon>Stappiaceae</taxon>
        <taxon>Roseibium</taxon>
    </lineage>
</organism>
<dbReference type="InterPro" id="IPR036182">
    <property type="entry name" value="PCuAC_sf"/>
</dbReference>
<evidence type="ECO:0000313" key="3">
    <source>
        <dbReference type="Proteomes" id="UP000598467"/>
    </source>
</evidence>
<dbReference type="InterPro" id="IPR058248">
    <property type="entry name" value="Lxx211020-like"/>
</dbReference>
<dbReference type="RefSeq" id="WP_190292415.1">
    <property type="nucleotide sequence ID" value="NZ_JABFCZ010000016.1"/>
</dbReference>
<name>A0A926NUK4_9HYPH</name>
<dbReference type="PANTHER" id="PTHR36302">
    <property type="entry name" value="BLR7088 PROTEIN"/>
    <property type="match status" value="1"/>
</dbReference>
<feature type="signal peptide" evidence="1">
    <location>
        <begin position="1"/>
        <end position="22"/>
    </location>
</feature>
<reference evidence="2" key="1">
    <citation type="submission" date="2020-05" db="EMBL/GenBank/DDBJ databases">
        <title>Identification of trans-AT polyketide cluster in two marine bacteria, producers of a novel glutaramide-containing polyketide sesbanimide D and analogs.</title>
        <authorList>
            <person name="Kacar D."/>
            <person name="Rodriguez P."/>
            <person name="Canedo L."/>
            <person name="Gonzalez E."/>
            <person name="Galan B."/>
            <person name="De La Calle F."/>
            <person name="Garcia J.L."/>
        </authorList>
    </citation>
    <scope>NUCLEOTIDE SEQUENCE</scope>
    <source>
        <strain evidence="2">PHM038</strain>
    </source>
</reference>
<dbReference type="InterPro" id="IPR007410">
    <property type="entry name" value="LpqE-like"/>
</dbReference>
<proteinExistence type="predicted"/>
<feature type="chain" id="PRO_5036812965" evidence="1">
    <location>
        <begin position="23"/>
        <end position="170"/>
    </location>
</feature>
<dbReference type="Pfam" id="PF04314">
    <property type="entry name" value="PCuAC"/>
    <property type="match status" value="1"/>
</dbReference>
<dbReference type="AlphaFoldDB" id="A0A926NUK4"/>
<protein>
    <submittedName>
        <fullName evidence="2">Copper chaperone PCu(A)C</fullName>
    </submittedName>
</protein>
<dbReference type="SUPFAM" id="SSF110087">
    <property type="entry name" value="DR1885-like metal-binding protein"/>
    <property type="match status" value="1"/>
</dbReference>
<dbReference type="Proteomes" id="UP000598467">
    <property type="component" value="Unassembled WGS sequence"/>
</dbReference>
<sequence>MKLLKTLAAAAMLAVVASAAQAEDVTLGNLTLSKTWTRATPPKAMAGGGFVEITNSGTEADRLIAASSPAAKKVELHEMAVTDGVMVMRPKEGGIEIPAGETVALQPGGLHIMFMGLNAPFEEGTEIPVVLTFEKAGDVEIKLSVEKMGAKGMGHGNMKLGQDGMKKDGN</sequence>